<dbReference type="SUPFAM" id="SSF52540">
    <property type="entry name" value="P-loop containing nucleoside triphosphate hydrolases"/>
    <property type="match status" value="1"/>
</dbReference>
<dbReference type="Pfam" id="PF13335">
    <property type="entry name" value="Mg_chelatase_C"/>
    <property type="match status" value="1"/>
</dbReference>
<dbReference type="InterPro" id="IPR025158">
    <property type="entry name" value="Mg_chelat-rel_C"/>
</dbReference>
<dbReference type="GO" id="GO:0005524">
    <property type="term" value="F:ATP binding"/>
    <property type="evidence" value="ECO:0007669"/>
    <property type="project" value="UniProtKB-KW"/>
</dbReference>
<dbReference type="SMART" id="SM00382">
    <property type="entry name" value="AAA"/>
    <property type="match status" value="1"/>
</dbReference>
<evidence type="ECO:0000313" key="5">
    <source>
        <dbReference type="EMBL" id="OGL99364.1"/>
    </source>
</evidence>
<evidence type="ECO:0000313" key="6">
    <source>
        <dbReference type="Proteomes" id="UP000176501"/>
    </source>
</evidence>
<reference evidence="5 6" key="1">
    <citation type="journal article" date="2016" name="Nat. Commun.">
        <title>Thousands of microbial genomes shed light on interconnected biogeochemical processes in an aquifer system.</title>
        <authorList>
            <person name="Anantharaman K."/>
            <person name="Brown C.T."/>
            <person name="Hug L.A."/>
            <person name="Sharon I."/>
            <person name="Castelle C.J."/>
            <person name="Probst A.J."/>
            <person name="Thomas B.C."/>
            <person name="Singh A."/>
            <person name="Wilkins M.J."/>
            <person name="Karaoz U."/>
            <person name="Brodie E.L."/>
            <person name="Williams K.H."/>
            <person name="Hubbard S.S."/>
            <person name="Banfield J.F."/>
        </authorList>
    </citation>
    <scope>NUCLEOTIDE SEQUENCE [LARGE SCALE GENOMIC DNA]</scope>
</reference>
<dbReference type="InterPro" id="IPR004482">
    <property type="entry name" value="Mg_chelat-rel"/>
</dbReference>
<dbReference type="InterPro" id="IPR000523">
    <property type="entry name" value="Mg_chelatse_chII-like_cat_dom"/>
</dbReference>
<dbReference type="Proteomes" id="UP000176501">
    <property type="component" value="Unassembled WGS sequence"/>
</dbReference>
<evidence type="ECO:0000256" key="3">
    <source>
        <dbReference type="ARBA" id="ARBA00022840"/>
    </source>
</evidence>
<dbReference type="PANTHER" id="PTHR32039:SF7">
    <property type="entry name" value="COMPETENCE PROTEIN COMM"/>
    <property type="match status" value="1"/>
</dbReference>
<dbReference type="PRINTS" id="PR01657">
    <property type="entry name" value="MCMFAMILY"/>
</dbReference>
<comment type="caution">
    <text evidence="5">The sequence shown here is derived from an EMBL/GenBank/DDBJ whole genome shotgun (WGS) entry which is preliminary data.</text>
</comment>
<organism evidence="5 6">
    <name type="scientific">Candidatus Uhrbacteria bacterium RIFOXYB2_FULL_57_15</name>
    <dbReference type="NCBI Taxonomy" id="1802422"/>
    <lineage>
        <taxon>Bacteria</taxon>
        <taxon>Candidatus Uhriibacteriota</taxon>
    </lineage>
</organism>
<protein>
    <recommendedName>
        <fullName evidence="4">AAA+ ATPase domain-containing protein</fullName>
    </recommendedName>
</protein>
<dbReference type="Gene3D" id="3.30.230.10">
    <property type="match status" value="1"/>
</dbReference>
<evidence type="ECO:0000256" key="2">
    <source>
        <dbReference type="ARBA" id="ARBA00022741"/>
    </source>
</evidence>
<gene>
    <name evidence="5" type="ORF">A2304_00105</name>
</gene>
<dbReference type="Pfam" id="PF01078">
    <property type="entry name" value="Mg_chelatase"/>
    <property type="match status" value="1"/>
</dbReference>
<dbReference type="GO" id="GO:0003677">
    <property type="term" value="F:DNA binding"/>
    <property type="evidence" value="ECO:0007669"/>
    <property type="project" value="InterPro"/>
</dbReference>
<sequence>MSYISSAAILGINAEPIIVETDVSQGMGCFNVVGLPDTAVKEARERIRSAIRNSGFEFPRHRVTVNLAPADIKKQGPAFDLPVALSLLQARGEIRAESSFKTITVGELSLDGAVRPINGVLTAALMASRQGYERLIVPFENAAEASAVQNLSVFGVRSLRDAVEHLNGTKLLEAALLNDITSNERSFSSDFKDVKGQMHAKRGLEIAAAGGHNVLLKGPPGTGKTLLARAMPSILPPLTREESLDVTSIASVAGVLPRGSGLVTIRPFRSPHHSCSAVSLVGGGAWPRPGEVSLAHRGVLFLDELPEFSRHVLEHLRQPLEDGEVTVSRAAATLRFPSRFLLVAAMNPCPCGFASDPKRACTCSARMISAYRKRMSGPLLDRIDLVIEVPNLDTATLVSTATAEPSADIRARVESARGIQAERFAGTALVTNSEIPSSRMRDWCVADDDGNRLLERALDAQSLSPRGYGRVLKVARTIADLAGSALIREEHVAEALGYRLAEQ</sequence>
<dbReference type="PANTHER" id="PTHR32039">
    <property type="entry name" value="MAGNESIUM-CHELATASE SUBUNIT CHLI"/>
    <property type="match status" value="1"/>
</dbReference>
<dbReference type="InterPro" id="IPR045006">
    <property type="entry name" value="CHLI-like"/>
</dbReference>
<dbReference type="InterPro" id="IPR003593">
    <property type="entry name" value="AAA+_ATPase"/>
</dbReference>
<dbReference type="Pfam" id="PF13541">
    <property type="entry name" value="ChlI"/>
    <property type="match status" value="1"/>
</dbReference>
<dbReference type="EMBL" id="MGFE01000006">
    <property type="protein sequence ID" value="OGL99364.1"/>
    <property type="molecule type" value="Genomic_DNA"/>
</dbReference>
<accession>A0A1F7WB90</accession>
<proteinExistence type="inferred from homology"/>
<dbReference type="SUPFAM" id="SSF54211">
    <property type="entry name" value="Ribosomal protein S5 domain 2-like"/>
    <property type="match status" value="1"/>
</dbReference>
<dbReference type="NCBIfam" id="TIGR00368">
    <property type="entry name" value="YifB family Mg chelatase-like AAA ATPase"/>
    <property type="match status" value="1"/>
</dbReference>
<comment type="similarity">
    <text evidence="1">Belongs to the Mg-chelatase subunits D/I family. ComM subfamily.</text>
</comment>
<dbReference type="InterPro" id="IPR001208">
    <property type="entry name" value="MCM_dom"/>
</dbReference>
<name>A0A1F7WB90_9BACT</name>
<keyword evidence="2" id="KW-0547">Nucleotide-binding</keyword>
<dbReference type="AlphaFoldDB" id="A0A1F7WB90"/>
<dbReference type="Gene3D" id="3.40.50.300">
    <property type="entry name" value="P-loop containing nucleotide triphosphate hydrolases"/>
    <property type="match status" value="1"/>
</dbReference>
<feature type="domain" description="AAA+ ATPase" evidence="4">
    <location>
        <begin position="210"/>
        <end position="393"/>
    </location>
</feature>
<dbReference type="InterPro" id="IPR020568">
    <property type="entry name" value="Ribosomal_Su5_D2-typ_SF"/>
</dbReference>
<evidence type="ECO:0000256" key="1">
    <source>
        <dbReference type="ARBA" id="ARBA00006354"/>
    </source>
</evidence>
<keyword evidence="3" id="KW-0067">ATP-binding</keyword>
<evidence type="ECO:0000259" key="4">
    <source>
        <dbReference type="SMART" id="SM00382"/>
    </source>
</evidence>
<dbReference type="InterPro" id="IPR014721">
    <property type="entry name" value="Ribsml_uS5_D2-typ_fold_subgr"/>
</dbReference>
<dbReference type="InterPro" id="IPR027417">
    <property type="entry name" value="P-loop_NTPase"/>
</dbReference>